<name>A0A4U0NHH6_9SPHI</name>
<evidence type="ECO:0000313" key="2">
    <source>
        <dbReference type="EMBL" id="TJZ53671.1"/>
    </source>
</evidence>
<sequence>MKQQALCYDGTWKGVLSLIFDVYAYKYGVSAIETEHKAIQSLLFTSALIHVATDDIKSARVMKGIVTSVGKKGFLELYHVFLSEKEGRELLILRTVQYYLSMKEQASKNYAHMDVLEVKKIVKSVSRERHRMKAFIRFQLLEDGVYFAIAEPDFNVLPLISKHFKDRYADQKWIIYDIKRKYGLFYDGDQVQEIEFGPGNRIDQKSITLAGHESEILYSKLWNQYFKSVNIRERKNLKLHIQHVPKRYWKYLNEKIEMGA</sequence>
<accession>A0A4U0NHH6</accession>
<protein>
    <submittedName>
        <fullName evidence="2">DNA metabolism protein</fullName>
    </submittedName>
</protein>
<gene>
    <name evidence="2" type="ORF">FAZ15_16710</name>
</gene>
<dbReference type="OrthoDB" id="5290748at2"/>
<evidence type="ECO:0000313" key="3">
    <source>
        <dbReference type="Proteomes" id="UP000306808"/>
    </source>
</evidence>
<dbReference type="InterPro" id="IPR025404">
    <property type="entry name" value="DUF4130"/>
</dbReference>
<reference evidence="2 3" key="1">
    <citation type="submission" date="2019-04" db="EMBL/GenBank/DDBJ databases">
        <title>Sphingobacterium olei sp. nov., isolated from oil-contaminated soil.</title>
        <authorList>
            <person name="Liu B."/>
        </authorList>
    </citation>
    <scope>NUCLEOTIDE SEQUENCE [LARGE SCALE GENOMIC DNA]</scope>
    <source>
        <strain evidence="2 3">HAL-9</strain>
    </source>
</reference>
<dbReference type="AlphaFoldDB" id="A0A4U0NHH6"/>
<evidence type="ECO:0000259" key="1">
    <source>
        <dbReference type="Pfam" id="PF13566"/>
    </source>
</evidence>
<dbReference type="EMBL" id="SUME01000007">
    <property type="protein sequence ID" value="TJZ53671.1"/>
    <property type="molecule type" value="Genomic_DNA"/>
</dbReference>
<dbReference type="NCBIfam" id="TIGR03915">
    <property type="entry name" value="SAM_7_link_chp"/>
    <property type="match status" value="1"/>
</dbReference>
<keyword evidence="3" id="KW-1185">Reference proteome</keyword>
<proteinExistence type="predicted"/>
<feature type="domain" description="DUF4130" evidence="1">
    <location>
        <begin position="87"/>
        <end position="254"/>
    </location>
</feature>
<dbReference type="Pfam" id="PF13566">
    <property type="entry name" value="DUF4130"/>
    <property type="match status" value="1"/>
</dbReference>
<dbReference type="RefSeq" id="WP_136902463.1">
    <property type="nucleotide sequence ID" value="NZ_SUME01000007.1"/>
</dbReference>
<dbReference type="InterPro" id="IPR023875">
    <property type="entry name" value="DNA_repair_put"/>
</dbReference>
<organism evidence="2 3">
    <name type="scientific">Sphingobacterium olei</name>
    <dbReference type="NCBI Taxonomy" id="2571155"/>
    <lineage>
        <taxon>Bacteria</taxon>
        <taxon>Pseudomonadati</taxon>
        <taxon>Bacteroidota</taxon>
        <taxon>Sphingobacteriia</taxon>
        <taxon>Sphingobacteriales</taxon>
        <taxon>Sphingobacteriaceae</taxon>
        <taxon>Sphingobacterium</taxon>
    </lineage>
</organism>
<comment type="caution">
    <text evidence="2">The sequence shown here is derived from an EMBL/GenBank/DDBJ whole genome shotgun (WGS) entry which is preliminary data.</text>
</comment>
<dbReference type="Proteomes" id="UP000306808">
    <property type="component" value="Unassembled WGS sequence"/>
</dbReference>